<evidence type="ECO:0008006" key="4">
    <source>
        <dbReference type="Google" id="ProtNLM"/>
    </source>
</evidence>
<name>A0A9P0MWT2_NEZVI</name>
<dbReference type="OrthoDB" id="19232at2759"/>
<evidence type="ECO:0000256" key="1">
    <source>
        <dbReference type="ARBA" id="ARBA00010216"/>
    </source>
</evidence>
<dbReference type="GO" id="GO:0005886">
    <property type="term" value="C:plasma membrane"/>
    <property type="evidence" value="ECO:0007669"/>
    <property type="project" value="TreeGrafter"/>
</dbReference>
<dbReference type="InterPro" id="IPR051851">
    <property type="entry name" value="EFR3_Homologs"/>
</dbReference>
<dbReference type="Proteomes" id="UP001152798">
    <property type="component" value="Chromosome 7"/>
</dbReference>
<dbReference type="AlphaFoldDB" id="A0A9P0MWT2"/>
<dbReference type="PANTHER" id="PTHR12444:SF8">
    <property type="entry name" value="PROTEIN EFR3 HOMOLOG CMP44E"/>
    <property type="match status" value="1"/>
</dbReference>
<comment type="similarity">
    <text evidence="1">Belongs to the EFR3 family.</text>
</comment>
<dbReference type="Pfam" id="PF21052">
    <property type="entry name" value="EFR3_ARM"/>
    <property type="match status" value="1"/>
</dbReference>
<proteinExistence type="inferred from homology"/>
<protein>
    <recommendedName>
        <fullName evidence="4">EFR3-like protein</fullName>
    </recommendedName>
</protein>
<dbReference type="SUPFAM" id="SSF48371">
    <property type="entry name" value="ARM repeat"/>
    <property type="match status" value="1"/>
</dbReference>
<dbReference type="Gene3D" id="1.25.10.10">
    <property type="entry name" value="Leucine-rich Repeat Variant"/>
    <property type="match status" value="1"/>
</dbReference>
<dbReference type="PANTHER" id="PTHR12444">
    <property type="entry name" value="PROTEIN EFR3 HOMOLOG CMP44E"/>
    <property type="match status" value="1"/>
</dbReference>
<dbReference type="InterPro" id="IPR011989">
    <property type="entry name" value="ARM-like"/>
</dbReference>
<organism evidence="2 3">
    <name type="scientific">Nezara viridula</name>
    <name type="common">Southern green stink bug</name>
    <name type="synonym">Cimex viridulus</name>
    <dbReference type="NCBI Taxonomy" id="85310"/>
    <lineage>
        <taxon>Eukaryota</taxon>
        <taxon>Metazoa</taxon>
        <taxon>Ecdysozoa</taxon>
        <taxon>Arthropoda</taxon>
        <taxon>Hexapoda</taxon>
        <taxon>Insecta</taxon>
        <taxon>Pterygota</taxon>
        <taxon>Neoptera</taxon>
        <taxon>Paraneoptera</taxon>
        <taxon>Hemiptera</taxon>
        <taxon>Heteroptera</taxon>
        <taxon>Panheteroptera</taxon>
        <taxon>Pentatomomorpha</taxon>
        <taxon>Pentatomoidea</taxon>
        <taxon>Pentatomidae</taxon>
        <taxon>Pentatominae</taxon>
        <taxon>Nezara</taxon>
    </lineage>
</organism>
<reference evidence="2" key="1">
    <citation type="submission" date="2022-01" db="EMBL/GenBank/DDBJ databases">
        <authorList>
            <person name="King R."/>
        </authorList>
    </citation>
    <scope>NUCLEOTIDE SEQUENCE</scope>
</reference>
<dbReference type="InterPro" id="IPR049152">
    <property type="entry name" value="EFR3-like_ARM"/>
</dbReference>
<sequence>MASARVVRRQGSVVSASSEYFKSPGCFTCSCMRPRYKRLVDNIFPANPQDGLVKNNMEKLTFYSLSSPEKLDRIGEYIFQRASRDISRKKTCYVIIAMEAMDQLLSACHSQTLNLFVESFLRMVQKLLESTEPDLQVLATNSFVKFANIEEDTPSYHRRYDFFVSKFSSMCHNNATDIQVRKTLRLAGIRGLQGVIRKTVSDDLVENIWEPVHMDKILPSLLFNMQESERYPEVVGCCSLLPCHNKLIQGVVSLTGVRQGTYYKGGNGTRDDRDPNEPGVLADTCIRELVGRASFGHVGSLLRPVLRHLDQHSLWVPNEFAVHTFRIIMSSIQTQYSYAVVENLMSHLDSNINSSAKIRTSIVNVLSKIIAISAEESVGPSVLEIINSLVGHLKNSVTKREDFGEEIYREALISCLGEFSAHLPDYQKVEIMVFIVSKVPVGDVSGPEKLLQEMLLKSLLIISKKYTNVSMTTTFPVLLLEPMLRLCGNLEMTTLVQGVFHALLDRQGNLEKLRRPRIYPMHLKTEPCSRADTVFIRKYGEDIYGRILDAMSLPGNSLRTYSSLYTTLALVAIELISLSNITSYLTAVYSIQEVATTQASLSTKQKFHLHSICITLLHLILSILQIQPLGDYCDKIIEQRKNRAPHLLPDLKEDYGNTSPDIEVELLLDQNKLESMLRESGLDTGVLTRALTHRHSWVENTSVSMKGSVTDLNNLDLDSANSTPGLQRKYPEEELSFEAMKRILSDNNEQRKAENRRKQAELCLAFRTTAFSEIVNNNTVKDEDTLQTKLMELLQKNLPPVNPLPLQTEGPIYEVLFPELFAY</sequence>
<dbReference type="GO" id="GO:0072659">
    <property type="term" value="P:protein localization to plasma membrane"/>
    <property type="evidence" value="ECO:0007669"/>
    <property type="project" value="TreeGrafter"/>
</dbReference>
<evidence type="ECO:0000313" key="3">
    <source>
        <dbReference type="Proteomes" id="UP001152798"/>
    </source>
</evidence>
<keyword evidence="3" id="KW-1185">Reference proteome</keyword>
<gene>
    <name evidence="2" type="ORF">NEZAVI_LOCUS14966</name>
</gene>
<evidence type="ECO:0000313" key="2">
    <source>
        <dbReference type="EMBL" id="CAH1407185.1"/>
    </source>
</evidence>
<accession>A0A9P0MWT2</accession>
<dbReference type="InterPro" id="IPR016024">
    <property type="entry name" value="ARM-type_fold"/>
</dbReference>
<dbReference type="EMBL" id="OV725083">
    <property type="protein sequence ID" value="CAH1407185.1"/>
    <property type="molecule type" value="Genomic_DNA"/>
</dbReference>